<protein>
    <submittedName>
        <fullName evidence="1">Uncharacterized protein</fullName>
    </submittedName>
</protein>
<evidence type="ECO:0000313" key="2">
    <source>
        <dbReference type="Proteomes" id="UP001172386"/>
    </source>
</evidence>
<reference evidence="1" key="1">
    <citation type="submission" date="2022-10" db="EMBL/GenBank/DDBJ databases">
        <title>Culturing micro-colonial fungi from biological soil crusts in the Mojave desert and describing Neophaeococcomyces mojavensis, and introducing the new genera and species Taxawa tesnikishii.</title>
        <authorList>
            <person name="Kurbessoian T."/>
            <person name="Stajich J.E."/>
        </authorList>
    </citation>
    <scope>NUCLEOTIDE SEQUENCE</scope>
    <source>
        <strain evidence="1">JES_112</strain>
    </source>
</reference>
<keyword evidence="2" id="KW-1185">Reference proteome</keyword>
<gene>
    <name evidence="1" type="ORF">H2198_006184</name>
</gene>
<name>A0ACC3A3S0_9EURO</name>
<evidence type="ECO:0000313" key="1">
    <source>
        <dbReference type="EMBL" id="KAJ9654829.1"/>
    </source>
</evidence>
<dbReference type="Proteomes" id="UP001172386">
    <property type="component" value="Unassembled WGS sequence"/>
</dbReference>
<organism evidence="1 2">
    <name type="scientific">Neophaeococcomyces mojaviensis</name>
    <dbReference type="NCBI Taxonomy" id="3383035"/>
    <lineage>
        <taxon>Eukaryota</taxon>
        <taxon>Fungi</taxon>
        <taxon>Dikarya</taxon>
        <taxon>Ascomycota</taxon>
        <taxon>Pezizomycotina</taxon>
        <taxon>Eurotiomycetes</taxon>
        <taxon>Chaetothyriomycetidae</taxon>
        <taxon>Chaetothyriales</taxon>
        <taxon>Chaetothyriales incertae sedis</taxon>
        <taxon>Neophaeococcomyces</taxon>
    </lineage>
</organism>
<accession>A0ACC3A3S0</accession>
<sequence>MTGLPIILEPVSSFNLAWLITDQLMKQFPGFRPVRDILVRQLMPFSYFGWQYDQGHAIHAKYGPAFVLVAPGSIQVVVGDPAAAYDVLVRRKDFIKPKALYAPLAVFGPNVNTVDGEAWQRHRRLTAPSFNERLSSSVWNESRRQAQQMLKTWLATGANGVSTTREETATLALNVLTTTGLGMDGSSETDAEGKHRMSYNAAITTILRRFPFLLLMPMKWLKASLMPSMLRHLGESCEQFIGYITEMLDNERVRAEKEVRGSSNLLGNLVRAADAEKKDKASIGLTNSEIHGNMFIFTFAGHETTANAITTAITYLARYPERQEWIREEFRYAISNDSGPHWDYEKCFPRLKRCLAIMHETLRVHGPIVAIPKTVNEHPQALEIHGKQHVLPANTFVFVNNHAAQTDPAIWGPDSEEWNPDRWIKKGPNASREGMSSAFDDEELLQPEHGAFLPWADGPRICIGKKFSQVEFVATIATLFSEYRVEPVRNKSSDNGSNINKELDEMLKDSEIATATLQMRQPKRVRLAWKPVDSIGA</sequence>
<dbReference type="EMBL" id="JAPDRQ010000111">
    <property type="protein sequence ID" value="KAJ9654829.1"/>
    <property type="molecule type" value="Genomic_DNA"/>
</dbReference>
<comment type="caution">
    <text evidence="1">The sequence shown here is derived from an EMBL/GenBank/DDBJ whole genome shotgun (WGS) entry which is preliminary data.</text>
</comment>
<proteinExistence type="predicted"/>